<dbReference type="AlphaFoldDB" id="C5S355"/>
<proteinExistence type="predicted"/>
<gene>
    <name evidence="1" type="ORF">AM305_11545</name>
</gene>
<accession>C5S355</accession>
<dbReference type="Proteomes" id="UP000005532">
    <property type="component" value="Unassembled WGS sequence"/>
</dbReference>
<evidence type="ECO:0000313" key="2">
    <source>
        <dbReference type="Proteomes" id="UP000005532"/>
    </source>
</evidence>
<dbReference type="eggNOG" id="ENOG503413V">
    <property type="taxonomic scope" value="Bacteria"/>
</dbReference>
<dbReference type="OrthoDB" id="4846285at2"/>
<name>C5S355_9PAST</name>
<protein>
    <recommendedName>
        <fullName evidence="3">Asparagine synthetase domain-containing protein</fullName>
    </recommendedName>
</protein>
<dbReference type="EMBL" id="ACQL01000104">
    <property type="protein sequence ID" value="EER46657.1"/>
    <property type="molecule type" value="Genomic_DNA"/>
</dbReference>
<evidence type="ECO:0008006" key="3">
    <source>
        <dbReference type="Google" id="ProtNLM"/>
    </source>
</evidence>
<organism evidence="1 2">
    <name type="scientific">Actinobacillus minor NM305</name>
    <dbReference type="NCBI Taxonomy" id="637911"/>
    <lineage>
        <taxon>Bacteria</taxon>
        <taxon>Pseudomonadati</taxon>
        <taxon>Pseudomonadota</taxon>
        <taxon>Gammaproteobacteria</taxon>
        <taxon>Pasteurellales</taxon>
        <taxon>Pasteurellaceae</taxon>
        <taxon>Actinobacillus</taxon>
    </lineage>
</organism>
<sequence>MQIYNRTHNVFVIKNCGKFFEKLGSIESKNFQLKEILGIVSNENNLTYCDKSNQIQASFEDTLLWTGEWIGLFYDENSKTGLFSSDFFGFGQIFYSICDVHNEKTLIVGNSFRGVAQAVKKLSGKFGINWHIAMPHLSSVTNLFSTRCSFETFSSDINVLHDDEMLLFGKKGISIVRKPRPTYLDSLSYDDLIQKGIEKACKMIGVATNSGLVNELSLSGGKDSRALLGLILASGKYQDISVYTAASSGVAAGASREILDQDFSLACRLMEYYDLSWNTNSDFDEYKISFDEAVSNWQNLRSNSSFDFRPKYSQVVGKKEIRFTGIGGELFRSYIGIGYKEGFPQWWNNAGKSKASIRQDLASLFRALCPSQYLDEKLYQKSLDAFVDAMDFGYGDDVIQQLDINYGKYRSRCHSGVAHTHYSEGALLSYPLCLPEFVYASKKLSRHDQEQGRTLFDILEQTDPNLNALSYASPPWDSSFKTKGSRDWSKFDGFKQRDSYDALIKARTKKIEQRNIQSFNFDTACLQRLNQNMNTLRQFSLDNGIYFFDGITQRVARAYQKSAQHLYASVSKTETLLDIIENKNIDLSFSVVDLNNPTFVIKSDIEPAYKNEIQYTKNSVCNFENICQEIDMSDFSFYADLNQDEKKVFVYFYNIKEHCEIACYLYEDGVKIDQIWYTQNRVMYFSVPNMDIKKRYRLTVFYKWDNESMAQKTESLTLN</sequence>
<reference evidence="1 2" key="1">
    <citation type="journal article" date="2010" name="Vet. Microbiol.">
        <title>Production of haemolysins by strains of the Actinobacillus minor/porcitonsillarum complex.</title>
        <authorList>
            <person name="Arya G."/>
            <person name="Niven D.F."/>
        </authorList>
    </citation>
    <scope>NUCLEOTIDE SEQUENCE [LARGE SCALE GENOMIC DNA]</scope>
    <source>
        <strain evidence="1 2">NM305</strain>
    </source>
</reference>
<evidence type="ECO:0000313" key="1">
    <source>
        <dbReference type="EMBL" id="EER46657.1"/>
    </source>
</evidence>
<dbReference type="RefSeq" id="WP_005824740.1">
    <property type="nucleotide sequence ID" value="NZ_ACQL01000104.1"/>
</dbReference>
<comment type="caution">
    <text evidence="1">The sequence shown here is derived from an EMBL/GenBank/DDBJ whole genome shotgun (WGS) entry which is preliminary data.</text>
</comment>